<evidence type="ECO:0000313" key="1">
    <source>
        <dbReference type="EMBL" id="AMX01042.1"/>
    </source>
</evidence>
<sequence length="63" mass="7145">MNQVTVVKEIDELLEDYCDGCLAKQQLRTERGKAGAHKFCIESCTVGEQLHFLGQELLKVYSK</sequence>
<protein>
    <recommendedName>
        <fullName evidence="3">Zinc-finger domain-containing protein</fullName>
    </recommendedName>
</protein>
<name>A0A143HIE7_9BACL</name>
<organism evidence="1 2">
    <name type="scientific">Rummeliibacillus stabekisii</name>
    <dbReference type="NCBI Taxonomy" id="241244"/>
    <lineage>
        <taxon>Bacteria</taxon>
        <taxon>Bacillati</taxon>
        <taxon>Bacillota</taxon>
        <taxon>Bacilli</taxon>
        <taxon>Bacillales</taxon>
        <taxon>Caryophanaceae</taxon>
        <taxon>Rummeliibacillus</taxon>
    </lineage>
</organism>
<evidence type="ECO:0000313" key="2">
    <source>
        <dbReference type="Proteomes" id="UP000076021"/>
    </source>
</evidence>
<dbReference type="KEGG" id="rst:ATY39_08080"/>
<dbReference type="RefSeq" id="WP_066791885.1">
    <property type="nucleotide sequence ID" value="NZ_CP014806.1"/>
</dbReference>
<evidence type="ECO:0008006" key="3">
    <source>
        <dbReference type="Google" id="ProtNLM"/>
    </source>
</evidence>
<dbReference type="Proteomes" id="UP000076021">
    <property type="component" value="Chromosome"/>
</dbReference>
<dbReference type="AlphaFoldDB" id="A0A143HIE7"/>
<proteinExistence type="predicted"/>
<reference evidence="2" key="2">
    <citation type="submission" date="2016-03" db="EMBL/GenBank/DDBJ databases">
        <authorList>
            <person name="Seldin L."/>
        </authorList>
    </citation>
    <scope>NUCLEOTIDE SEQUENCE [LARGE SCALE GENOMIC DNA]</scope>
    <source>
        <strain evidence="2">PP9</strain>
    </source>
</reference>
<dbReference type="STRING" id="241244.ATY39_08080"/>
<dbReference type="Pfam" id="PF10782">
    <property type="entry name" value="zf-C2HCIx2C"/>
    <property type="match status" value="1"/>
</dbReference>
<accession>A0A143HIE7</accession>
<reference evidence="1 2" key="1">
    <citation type="journal article" date="2016" name="Genome Announc.">
        <title>Whole-Genome Sequence of Rummeliibacillus stabekisii Strain PP9 Isolated from Antarctic Soil.</title>
        <authorList>
            <person name="da Mota F.F."/>
            <person name="Vollu R.E."/>
            <person name="Jurelevicius D."/>
            <person name="Seldin L."/>
        </authorList>
    </citation>
    <scope>NUCLEOTIDE SEQUENCE [LARGE SCALE GENOMIC DNA]</scope>
    <source>
        <strain evidence="1 2">PP9</strain>
    </source>
</reference>
<dbReference type="OrthoDB" id="2454446at2"/>
<dbReference type="InterPro" id="IPR019718">
    <property type="entry name" value="DUF2602"/>
</dbReference>
<gene>
    <name evidence="1" type="ORF">ATY39_08080</name>
</gene>
<keyword evidence="2" id="KW-1185">Reference proteome</keyword>
<dbReference type="EMBL" id="CP014806">
    <property type="protein sequence ID" value="AMX01042.1"/>
    <property type="molecule type" value="Genomic_DNA"/>
</dbReference>